<evidence type="ECO:0000313" key="2">
    <source>
        <dbReference type="EMBL" id="GAH06229.1"/>
    </source>
</evidence>
<feature type="non-terminal residue" evidence="2">
    <location>
        <position position="1"/>
    </location>
</feature>
<dbReference type="Pfam" id="PF13643">
    <property type="entry name" value="DUF4145"/>
    <property type="match status" value="1"/>
</dbReference>
<dbReference type="InterPro" id="IPR025285">
    <property type="entry name" value="DUF4145"/>
</dbReference>
<reference evidence="2" key="1">
    <citation type="journal article" date="2014" name="Front. Microbiol.">
        <title>High frequency of phylogenetically diverse reductive dehalogenase-homologous genes in deep subseafloor sedimentary metagenomes.</title>
        <authorList>
            <person name="Kawai M."/>
            <person name="Futagami T."/>
            <person name="Toyoda A."/>
            <person name="Takaki Y."/>
            <person name="Nishi S."/>
            <person name="Hori S."/>
            <person name="Arai W."/>
            <person name="Tsubouchi T."/>
            <person name="Morono Y."/>
            <person name="Uchiyama I."/>
            <person name="Ito T."/>
            <person name="Fujiyama A."/>
            <person name="Inagaki F."/>
            <person name="Takami H."/>
        </authorList>
    </citation>
    <scope>NUCLEOTIDE SEQUENCE</scope>
    <source>
        <strain evidence="2">Expedition CK06-06</strain>
    </source>
</reference>
<sequence>EFALCPTFFNSQDIQYPGVAYGNKVEHVPENINALYEESRNCMSLQAFTASVMASRKLLMNIAVDKGAKEGLKFIEYVDYLDKNHYAPPNSQDWVNYIRNKGNEANHEINIMLEKDAEELINFIELLLKFIFEFQGKIKTK</sequence>
<organism evidence="2">
    <name type="scientific">marine sediment metagenome</name>
    <dbReference type="NCBI Taxonomy" id="412755"/>
    <lineage>
        <taxon>unclassified sequences</taxon>
        <taxon>metagenomes</taxon>
        <taxon>ecological metagenomes</taxon>
    </lineage>
</organism>
<accession>X1DMJ9</accession>
<dbReference type="EMBL" id="BART01033275">
    <property type="protein sequence ID" value="GAH06229.1"/>
    <property type="molecule type" value="Genomic_DNA"/>
</dbReference>
<name>X1DMJ9_9ZZZZ</name>
<dbReference type="AlphaFoldDB" id="X1DMJ9"/>
<feature type="domain" description="DUF4145" evidence="1">
    <location>
        <begin position="38"/>
        <end position="125"/>
    </location>
</feature>
<gene>
    <name evidence="2" type="ORF">S01H4_57248</name>
</gene>
<comment type="caution">
    <text evidence="2">The sequence shown here is derived from an EMBL/GenBank/DDBJ whole genome shotgun (WGS) entry which is preliminary data.</text>
</comment>
<evidence type="ECO:0000259" key="1">
    <source>
        <dbReference type="Pfam" id="PF13643"/>
    </source>
</evidence>
<protein>
    <recommendedName>
        <fullName evidence="1">DUF4145 domain-containing protein</fullName>
    </recommendedName>
</protein>
<proteinExistence type="predicted"/>